<dbReference type="InterPro" id="IPR014710">
    <property type="entry name" value="RmlC-like_jellyroll"/>
</dbReference>
<accession>A0A370KG59</accession>
<evidence type="ECO:0000313" key="4">
    <source>
        <dbReference type="Proteomes" id="UP000254939"/>
    </source>
</evidence>
<dbReference type="PANTHER" id="PTHR36448">
    <property type="entry name" value="BLR7373 PROTEIN"/>
    <property type="match status" value="1"/>
</dbReference>
<reference evidence="3 4" key="1">
    <citation type="submission" date="2017-03" db="EMBL/GenBank/DDBJ databases">
        <title>Genome analysis of Rhizobial strains effectives or ineffectives for nitrogen fixation isolated from bean seeds.</title>
        <authorList>
            <person name="Peralta H."/>
            <person name="Aguilar-Vera A."/>
            <person name="Mora Y."/>
            <person name="Vargas-Lagunas C."/>
            <person name="Girard L."/>
            <person name="Mora J."/>
        </authorList>
    </citation>
    <scope>NUCLEOTIDE SEQUENCE [LARGE SCALE GENOMIC DNA]</scope>
    <source>
        <strain evidence="3 4">CCGM3</strain>
    </source>
</reference>
<feature type="region of interest" description="Disordered" evidence="1">
    <location>
        <begin position="140"/>
        <end position="171"/>
    </location>
</feature>
<name>A0A370KG59_9HYPH</name>
<evidence type="ECO:0000313" key="3">
    <source>
        <dbReference type="EMBL" id="RDJ03762.1"/>
    </source>
</evidence>
<gene>
    <name evidence="3" type="ORF">B5K06_27900</name>
</gene>
<dbReference type="CDD" id="cd02219">
    <property type="entry name" value="cupin_YjlB-like"/>
    <property type="match status" value="1"/>
</dbReference>
<dbReference type="Gene3D" id="2.60.120.10">
    <property type="entry name" value="Jelly Rolls"/>
    <property type="match status" value="1"/>
</dbReference>
<proteinExistence type="predicted"/>
<sequence>MEIHPKLLPKGDWVPNNPLLPVVVYQSAVDATGDMAGRFETLFREHGWTAIWRNGIFDYHHYHVNAHEILGIARGHGSVQIGGPGGISYAVKAGDCLALPAGTGHCLVAASDDFIVVGAYPPGQRPDIKRSSATEEDLEAIRKLPLPPADPVTGRAEPLLTQWRSPSADEK</sequence>
<comment type="caution">
    <text evidence="3">The sequence shown here is derived from an EMBL/GenBank/DDBJ whole genome shotgun (WGS) entry which is preliminary data.</text>
</comment>
<dbReference type="InterPro" id="IPR014500">
    <property type="entry name" value="UCP019307_cupin"/>
</dbReference>
<dbReference type="Pfam" id="PF07883">
    <property type="entry name" value="Cupin_2"/>
    <property type="match status" value="1"/>
</dbReference>
<evidence type="ECO:0000256" key="1">
    <source>
        <dbReference type="SAM" id="MobiDB-lite"/>
    </source>
</evidence>
<dbReference type="Proteomes" id="UP000254939">
    <property type="component" value="Unassembled WGS sequence"/>
</dbReference>
<dbReference type="SUPFAM" id="SSF51182">
    <property type="entry name" value="RmlC-like cupins"/>
    <property type="match status" value="1"/>
</dbReference>
<dbReference type="EMBL" id="NAAC01000041">
    <property type="protein sequence ID" value="RDJ03762.1"/>
    <property type="molecule type" value="Genomic_DNA"/>
</dbReference>
<feature type="domain" description="Cupin type-1" evidence="2">
    <location>
        <begin position="27"/>
        <end position="142"/>
    </location>
</feature>
<protein>
    <submittedName>
        <fullName evidence="3">Cupin</fullName>
    </submittedName>
</protein>
<dbReference type="InterPro" id="IPR013096">
    <property type="entry name" value="Cupin_2"/>
</dbReference>
<dbReference type="AlphaFoldDB" id="A0A370KG59"/>
<dbReference type="InterPro" id="IPR047121">
    <property type="entry name" value="YjiB-like"/>
</dbReference>
<organism evidence="3 4">
    <name type="scientific">Rhizobium grahamii</name>
    <dbReference type="NCBI Taxonomy" id="1120045"/>
    <lineage>
        <taxon>Bacteria</taxon>
        <taxon>Pseudomonadati</taxon>
        <taxon>Pseudomonadota</taxon>
        <taxon>Alphaproteobacteria</taxon>
        <taxon>Hyphomicrobiales</taxon>
        <taxon>Rhizobiaceae</taxon>
        <taxon>Rhizobium/Agrobacterium group</taxon>
        <taxon>Rhizobium</taxon>
    </lineage>
</organism>
<dbReference type="OrthoDB" id="9791759at2"/>
<dbReference type="InterPro" id="IPR006045">
    <property type="entry name" value="Cupin_1"/>
</dbReference>
<dbReference type="SMART" id="SM00835">
    <property type="entry name" value="Cupin_1"/>
    <property type="match status" value="1"/>
</dbReference>
<dbReference type="PIRSF" id="PIRSF019307">
    <property type="entry name" value="UCP019307"/>
    <property type="match status" value="1"/>
</dbReference>
<evidence type="ECO:0000259" key="2">
    <source>
        <dbReference type="SMART" id="SM00835"/>
    </source>
</evidence>
<dbReference type="RefSeq" id="WP_114715328.1">
    <property type="nucleotide sequence ID" value="NZ_KZ857269.1"/>
</dbReference>
<dbReference type="PANTHER" id="PTHR36448:SF2">
    <property type="entry name" value="CUPIN TYPE-1 DOMAIN-CONTAINING PROTEIN"/>
    <property type="match status" value="1"/>
</dbReference>
<dbReference type="InterPro" id="IPR011051">
    <property type="entry name" value="RmlC_Cupin_sf"/>
</dbReference>